<dbReference type="EMBL" id="JANCYU010000043">
    <property type="protein sequence ID" value="KAK4526756.1"/>
    <property type="molecule type" value="Genomic_DNA"/>
</dbReference>
<feature type="compositionally biased region" description="Polar residues" evidence="1">
    <location>
        <begin position="419"/>
        <end position="431"/>
    </location>
</feature>
<dbReference type="InterPro" id="IPR019448">
    <property type="entry name" value="NT-C2"/>
</dbReference>
<evidence type="ECO:0000313" key="4">
    <source>
        <dbReference type="Proteomes" id="UP001300502"/>
    </source>
</evidence>
<evidence type="ECO:0000256" key="1">
    <source>
        <dbReference type="SAM" id="MobiDB-lite"/>
    </source>
</evidence>
<feature type="compositionally biased region" description="Basic and acidic residues" evidence="1">
    <location>
        <begin position="407"/>
        <end position="418"/>
    </location>
</feature>
<keyword evidence="4" id="KW-1185">Reference proteome</keyword>
<sequence length="602" mass="67186">MNVFEKASKNLQRIGSTPRKYLVEFELKRLTGLMEYLAIKRESAPVGVTVSKAGKAVSSRPSNNGVWNEKLSMQVTLFEKTVGAEHILESKKVLIEVHLLKAGSKGVVIGTCEVDVASIASISGEPNSRQLELLLKGSSSNSLRGTELKLSLQVTTSGLNTDNDSTSSPRSLGRRSSQSYSNVPSEASSPLSSNTPLESRSPSLYGERSLPALPRVPTSDERRFSLFSKTVNSKTSPSELSKYPSNSSSRQSMNNESDSATGQEAAETTKSPQTKRSSRANSLFGSLKNKVEAHGRRQTPQGEDDKMNISMSPKSPQDSPSPGLQRSFSQLSYSGESKMDDIDTLREQLGKEREHVKSLEEELKRRDEQMRLNKASYQEELQQLTSLLFQERNKLSVVEEQRKKLQQELSSMREKNSSPKETQADSSSSVATLYEENERLKRENRELRDKLNSLPDYSWTNGSPVNVQVAPLLENNQKYGKHDGPFTVGQLVQELVSMKVKYAESQSELEKERQRIRSISKKLETAKRQNSSMAMEMTHLQRELSSQRPDTGGVKNNNSSPSLSKRVAADRSLDMENSSQNEDISLRRSLKKKAKGWKKVFH</sequence>
<feature type="region of interest" description="Disordered" evidence="1">
    <location>
        <begin position="523"/>
        <end position="602"/>
    </location>
</feature>
<proteinExistence type="predicted"/>
<feature type="compositionally biased region" description="Polar residues" evidence="1">
    <location>
        <begin position="543"/>
        <end position="563"/>
    </location>
</feature>
<evidence type="ECO:0000313" key="3">
    <source>
        <dbReference type="EMBL" id="KAK4526756.1"/>
    </source>
</evidence>
<feature type="compositionally biased region" description="Polar residues" evidence="1">
    <location>
        <begin position="227"/>
        <end position="284"/>
    </location>
</feature>
<reference evidence="3 4" key="1">
    <citation type="submission" date="2022-07" db="EMBL/GenBank/DDBJ databases">
        <title>Genome-wide signatures of adaptation to extreme environments.</title>
        <authorList>
            <person name="Cho C.H."/>
            <person name="Yoon H.S."/>
        </authorList>
    </citation>
    <scope>NUCLEOTIDE SEQUENCE [LARGE SCALE GENOMIC DNA]</scope>
    <source>
        <strain evidence="3 4">108.79 E11</strain>
    </source>
</reference>
<protein>
    <recommendedName>
        <fullName evidence="2">C2 NT-type domain-containing protein</fullName>
    </recommendedName>
</protein>
<dbReference type="AlphaFoldDB" id="A0AAV9IHP6"/>
<organism evidence="3 4">
    <name type="scientific">Galdieria yellowstonensis</name>
    <dbReference type="NCBI Taxonomy" id="3028027"/>
    <lineage>
        <taxon>Eukaryota</taxon>
        <taxon>Rhodophyta</taxon>
        <taxon>Bangiophyceae</taxon>
        <taxon>Galdieriales</taxon>
        <taxon>Galdieriaceae</taxon>
        <taxon>Galdieria</taxon>
    </lineage>
</organism>
<feature type="region of interest" description="Disordered" evidence="1">
    <location>
        <begin position="407"/>
        <end position="441"/>
    </location>
</feature>
<evidence type="ECO:0000259" key="2">
    <source>
        <dbReference type="PROSITE" id="PS51840"/>
    </source>
</evidence>
<name>A0AAV9IHP6_9RHOD</name>
<dbReference type="PROSITE" id="PS51840">
    <property type="entry name" value="C2_NT"/>
    <property type="match status" value="1"/>
</dbReference>
<comment type="caution">
    <text evidence="3">The sequence shown here is derived from an EMBL/GenBank/DDBJ whole genome shotgun (WGS) entry which is preliminary data.</text>
</comment>
<dbReference type="Pfam" id="PF10358">
    <property type="entry name" value="NT-C2"/>
    <property type="match status" value="1"/>
</dbReference>
<feature type="compositionally biased region" description="Basic residues" evidence="1">
    <location>
        <begin position="588"/>
        <end position="602"/>
    </location>
</feature>
<accession>A0AAV9IHP6</accession>
<feature type="compositionally biased region" description="Polar residues" evidence="1">
    <location>
        <begin position="309"/>
        <end position="335"/>
    </location>
</feature>
<feature type="region of interest" description="Disordered" evidence="1">
    <location>
        <begin position="154"/>
        <end position="340"/>
    </location>
</feature>
<dbReference type="Proteomes" id="UP001300502">
    <property type="component" value="Unassembled WGS sequence"/>
</dbReference>
<gene>
    <name evidence="3" type="ORF">GAYE_SCF27MG4673</name>
</gene>
<feature type="compositionally biased region" description="Polar residues" evidence="1">
    <location>
        <begin position="154"/>
        <end position="202"/>
    </location>
</feature>
<feature type="domain" description="C2 NT-type" evidence="2">
    <location>
        <begin position="11"/>
        <end position="156"/>
    </location>
</feature>